<dbReference type="AlphaFoldDB" id="A0AAE5ITW4"/>
<accession>A0AAE5ITW4</accession>
<organism evidence="2 3">
    <name type="scientific">Rhodococcus hoagii</name>
    <name type="common">Corynebacterium equii</name>
    <dbReference type="NCBI Taxonomy" id="43767"/>
    <lineage>
        <taxon>Bacteria</taxon>
        <taxon>Bacillati</taxon>
        <taxon>Actinomycetota</taxon>
        <taxon>Actinomycetes</taxon>
        <taxon>Mycobacteriales</taxon>
        <taxon>Nocardiaceae</taxon>
        <taxon>Prescottella</taxon>
    </lineage>
</organism>
<protein>
    <submittedName>
        <fullName evidence="2">Uncharacterized protein</fullName>
    </submittedName>
</protein>
<name>A0AAE5ITW4_RHOHA</name>
<evidence type="ECO:0000256" key="1">
    <source>
        <dbReference type="SAM" id="MobiDB-lite"/>
    </source>
</evidence>
<proteinExistence type="predicted"/>
<evidence type="ECO:0000313" key="3">
    <source>
        <dbReference type="Proteomes" id="UP000193518"/>
    </source>
</evidence>
<reference evidence="2 3" key="1">
    <citation type="journal article" date="2016" name="Genome Biol. Evol.">
        <title>Pangenome and Phylogenomic Analysis of the Pathogenic Actinobacterium Rhodococcus equi.</title>
        <authorList>
            <person name="Anastasi E."/>
            <person name="MacArthur I."/>
            <person name="Scortti M."/>
            <person name="Alvarez S."/>
            <person name="Giguere S."/>
            <person name="Vazquez-Boland J.A."/>
        </authorList>
    </citation>
    <scope>NUCLEOTIDE SEQUENCE [LARGE SCALE GENOMIC DNA]</scope>
    <source>
        <strain evidence="2 3">PAM1271</strain>
    </source>
</reference>
<sequence>MTPNARTGQGARRHRRNAPGQRPNSDAKKPDLAGFSHVQRSLAGTVRMTLSTCWPQPPHVVLEQVLQVTG</sequence>
<dbReference type="EMBL" id="LWIC01000004">
    <property type="protein sequence ID" value="ORM27293.1"/>
    <property type="molecule type" value="Genomic_DNA"/>
</dbReference>
<comment type="caution">
    <text evidence="2">The sequence shown here is derived from an EMBL/GenBank/DDBJ whole genome shotgun (WGS) entry which is preliminary data.</text>
</comment>
<feature type="region of interest" description="Disordered" evidence="1">
    <location>
        <begin position="1"/>
        <end position="34"/>
    </location>
</feature>
<dbReference type="Proteomes" id="UP000193518">
    <property type="component" value="Unassembled WGS sequence"/>
</dbReference>
<gene>
    <name evidence="2" type="ORF">A5N68_12585</name>
</gene>
<evidence type="ECO:0000313" key="2">
    <source>
        <dbReference type="EMBL" id="ORM27293.1"/>
    </source>
</evidence>